<gene>
    <name evidence="2" type="ORF">IFO66_01475</name>
</gene>
<comment type="caution">
    <text evidence="2">The sequence shown here is derived from an EMBL/GenBank/DDBJ whole genome shotgun (WGS) entry which is preliminary data.</text>
</comment>
<dbReference type="Proteomes" id="UP000634529">
    <property type="component" value="Unassembled WGS sequence"/>
</dbReference>
<reference evidence="2 3" key="1">
    <citation type="submission" date="2020-09" db="EMBL/GenBank/DDBJ databases">
        <title>Paenibacillus sp. CAU 1523 isolated from sand of Haeundae Beach.</title>
        <authorList>
            <person name="Kim W."/>
        </authorList>
    </citation>
    <scope>NUCLEOTIDE SEQUENCE [LARGE SCALE GENOMIC DNA]</scope>
    <source>
        <strain evidence="2 3">CAU 1523</strain>
    </source>
</reference>
<evidence type="ECO:0000313" key="3">
    <source>
        <dbReference type="Proteomes" id="UP000634529"/>
    </source>
</evidence>
<keyword evidence="3" id="KW-1185">Reference proteome</keyword>
<feature type="region of interest" description="Disordered" evidence="1">
    <location>
        <begin position="184"/>
        <end position="203"/>
    </location>
</feature>
<proteinExistence type="predicted"/>
<accession>A0ABR9AS66</accession>
<dbReference type="EMBL" id="JACYTN010000001">
    <property type="protein sequence ID" value="MBD8496963.1"/>
    <property type="molecule type" value="Genomic_DNA"/>
</dbReference>
<evidence type="ECO:0000256" key="1">
    <source>
        <dbReference type="SAM" id="MobiDB-lite"/>
    </source>
</evidence>
<name>A0ABR9AS66_9BACL</name>
<evidence type="ECO:0000313" key="2">
    <source>
        <dbReference type="EMBL" id="MBD8496963.1"/>
    </source>
</evidence>
<dbReference type="RefSeq" id="WP_192023432.1">
    <property type="nucleotide sequence ID" value="NZ_JACYTN010000001.1"/>
</dbReference>
<protein>
    <submittedName>
        <fullName evidence="2">Uncharacterized protein</fullName>
    </submittedName>
</protein>
<sequence length="251" mass="28724">MLLSNIGNYDTPYYRMERAILRLVRGSLYRRLSANEREAAAIEAEVYSLVHSIIDLHRFRDRRLLTIRYKAKRSIESIAAHEHIITDIVENIQIVKEEILYHPFECDIHMDFILTSLDKIVDQYTESKGQIHAKPSSLVETESVENTAEDMELEILGVTDELPTLAKPEILEKPEILGKQKPRTIKARKNDSPVVPTQLESKKPSVPSLPKITTFLTANVGNILYEQGEYMDIGTLNKGESIHERKESRAN</sequence>
<organism evidence="2 3">
    <name type="scientific">Paenibacillus arenosi</name>
    <dbReference type="NCBI Taxonomy" id="2774142"/>
    <lineage>
        <taxon>Bacteria</taxon>
        <taxon>Bacillati</taxon>
        <taxon>Bacillota</taxon>
        <taxon>Bacilli</taxon>
        <taxon>Bacillales</taxon>
        <taxon>Paenibacillaceae</taxon>
        <taxon>Paenibacillus</taxon>
    </lineage>
</organism>